<dbReference type="Proteomes" id="UP000484842">
    <property type="component" value="Unassembled WGS sequence"/>
</dbReference>
<dbReference type="PANTHER" id="PTHR43046">
    <property type="entry name" value="GDP-MANNOSE MANNOSYL HYDROLASE"/>
    <property type="match status" value="1"/>
</dbReference>
<dbReference type="CDD" id="cd04688">
    <property type="entry name" value="NUDIX_Hydrolase"/>
    <property type="match status" value="1"/>
</dbReference>
<dbReference type="EMBL" id="WBSL01000003">
    <property type="protein sequence ID" value="MPY66975.1"/>
    <property type="molecule type" value="Genomic_DNA"/>
</dbReference>
<reference evidence="4 5" key="1">
    <citation type="submission" date="2019-10" db="EMBL/GenBank/DDBJ databases">
        <title>Deinococcus sp. isolated from soil.</title>
        <authorList>
            <person name="Li Y."/>
            <person name="Wang J."/>
        </authorList>
    </citation>
    <scope>NUCLEOTIDE SEQUENCE [LARGE SCALE GENOMIC DNA]</scope>
    <source>
        <strain evidence="4 5">SDU3-2</strain>
    </source>
</reference>
<dbReference type="PROSITE" id="PS51462">
    <property type="entry name" value="NUDIX"/>
    <property type="match status" value="1"/>
</dbReference>
<dbReference type="SUPFAM" id="SSF55811">
    <property type="entry name" value="Nudix"/>
    <property type="match status" value="1"/>
</dbReference>
<keyword evidence="5" id="KW-1185">Reference proteome</keyword>
<evidence type="ECO:0000313" key="5">
    <source>
        <dbReference type="Proteomes" id="UP000484842"/>
    </source>
</evidence>
<dbReference type="Gene3D" id="3.90.79.10">
    <property type="entry name" value="Nucleoside Triphosphate Pyrophosphohydrolase"/>
    <property type="match status" value="1"/>
</dbReference>
<evidence type="ECO:0000256" key="1">
    <source>
        <dbReference type="ARBA" id="ARBA00001946"/>
    </source>
</evidence>
<organism evidence="4 5">
    <name type="scientific">Deinococcus terrestris</name>
    <dbReference type="NCBI Taxonomy" id="2651870"/>
    <lineage>
        <taxon>Bacteria</taxon>
        <taxon>Thermotogati</taxon>
        <taxon>Deinococcota</taxon>
        <taxon>Deinococci</taxon>
        <taxon>Deinococcales</taxon>
        <taxon>Deinococcaceae</taxon>
        <taxon>Deinococcus</taxon>
    </lineage>
</organism>
<dbReference type="Pfam" id="PF00293">
    <property type="entry name" value="NUDIX"/>
    <property type="match status" value="1"/>
</dbReference>
<feature type="domain" description="Nudix hydrolase" evidence="3">
    <location>
        <begin position="17"/>
        <end position="160"/>
    </location>
</feature>
<dbReference type="InterPro" id="IPR020476">
    <property type="entry name" value="Nudix_hydrolase"/>
</dbReference>
<gene>
    <name evidence="4" type="ORF">F8S09_09785</name>
</gene>
<dbReference type="InterPro" id="IPR000086">
    <property type="entry name" value="NUDIX_hydrolase_dom"/>
</dbReference>
<protein>
    <submittedName>
        <fullName evidence="4">NUDIX domain-containing protein</fullName>
    </submittedName>
</protein>
<dbReference type="AlphaFoldDB" id="A0A7X1NW94"/>
<sequence length="170" mass="18544">MLPRPAPPHTGAVTDLRLPLPGGGLLALRVALLCLDGGRLLTCWDHRYPDFLALPGGAVQAGESSEAAARREWHEETGLGAGEVQLAGVVENFFDWEGAPAHELGFYYRISPSALPVAPCPVRDNPDVELRWLPLSELGEHTVYPLCLPELLRVPTGQVRHFVVDERSRA</sequence>
<evidence type="ECO:0000313" key="4">
    <source>
        <dbReference type="EMBL" id="MPY66975.1"/>
    </source>
</evidence>
<comment type="caution">
    <text evidence="4">The sequence shown here is derived from an EMBL/GenBank/DDBJ whole genome shotgun (WGS) entry which is preliminary data.</text>
</comment>
<evidence type="ECO:0000259" key="3">
    <source>
        <dbReference type="PROSITE" id="PS51462"/>
    </source>
</evidence>
<proteinExistence type="predicted"/>
<comment type="cofactor">
    <cofactor evidence="1">
        <name>Mg(2+)</name>
        <dbReference type="ChEBI" id="CHEBI:18420"/>
    </cofactor>
</comment>
<dbReference type="PRINTS" id="PR00502">
    <property type="entry name" value="NUDIXFAMILY"/>
</dbReference>
<accession>A0A7X1NW94</accession>
<dbReference type="PANTHER" id="PTHR43046:SF16">
    <property type="entry name" value="ADP-RIBOSE PYROPHOSPHATASE YJHB-RELATED"/>
    <property type="match status" value="1"/>
</dbReference>
<keyword evidence="2" id="KW-0378">Hydrolase</keyword>
<dbReference type="InterPro" id="IPR015797">
    <property type="entry name" value="NUDIX_hydrolase-like_dom_sf"/>
</dbReference>
<name>A0A7X1NW94_9DEIO</name>
<evidence type="ECO:0000256" key="2">
    <source>
        <dbReference type="ARBA" id="ARBA00022801"/>
    </source>
</evidence>
<dbReference type="GO" id="GO:0016787">
    <property type="term" value="F:hydrolase activity"/>
    <property type="evidence" value="ECO:0007669"/>
    <property type="project" value="UniProtKB-KW"/>
</dbReference>